<organism evidence="5 6">
    <name type="scientific">Christiangramia oceanisediminis</name>
    <dbReference type="NCBI Taxonomy" id="2920386"/>
    <lineage>
        <taxon>Bacteria</taxon>
        <taxon>Pseudomonadati</taxon>
        <taxon>Bacteroidota</taxon>
        <taxon>Flavobacteriia</taxon>
        <taxon>Flavobacteriales</taxon>
        <taxon>Flavobacteriaceae</taxon>
        <taxon>Christiangramia</taxon>
    </lineage>
</organism>
<gene>
    <name evidence="5" type="ORF">MKO06_08230</name>
</gene>
<dbReference type="InterPro" id="IPR020019">
    <property type="entry name" value="AcTrfase_PglD-like"/>
</dbReference>
<dbReference type="EMBL" id="JANCNS010000002">
    <property type="protein sequence ID" value="MCP9199889.1"/>
    <property type="molecule type" value="Genomic_DNA"/>
</dbReference>
<feature type="binding site" evidence="3">
    <location>
        <position position="151"/>
    </location>
    <ligand>
        <name>acetyl-CoA</name>
        <dbReference type="ChEBI" id="CHEBI:57288"/>
    </ligand>
</feature>
<comment type="caution">
    <text evidence="5">The sequence shown here is derived from an EMBL/GenBank/DDBJ whole genome shotgun (WGS) entry which is preliminary data.</text>
</comment>
<feature type="binding site" evidence="3">
    <location>
        <position position="72"/>
    </location>
    <ligand>
        <name>substrate</name>
    </ligand>
</feature>
<dbReference type="AlphaFoldDB" id="A0A9X2KWT3"/>
<feature type="site" description="Increases basicity of active site His" evidence="2">
    <location>
        <position position="143"/>
    </location>
</feature>
<comment type="similarity">
    <text evidence="1">Belongs to the transferase hexapeptide repeat family.</text>
</comment>
<accession>A0A9X2KWT3</accession>
<dbReference type="InterPro" id="IPR041561">
    <property type="entry name" value="PglD_N"/>
</dbReference>
<evidence type="ECO:0000256" key="1">
    <source>
        <dbReference type="ARBA" id="ARBA00007274"/>
    </source>
</evidence>
<dbReference type="Gene3D" id="2.160.10.10">
    <property type="entry name" value="Hexapeptide repeat proteins"/>
    <property type="match status" value="1"/>
</dbReference>
<dbReference type="CDD" id="cd03360">
    <property type="entry name" value="LbH_AT_putative"/>
    <property type="match status" value="1"/>
</dbReference>
<dbReference type="InterPro" id="IPR001451">
    <property type="entry name" value="Hexapep"/>
</dbReference>
<name>A0A9X2KWT3_9FLAO</name>
<evidence type="ECO:0000313" key="6">
    <source>
        <dbReference type="Proteomes" id="UP001155280"/>
    </source>
</evidence>
<dbReference type="InterPro" id="IPR050179">
    <property type="entry name" value="Trans_hexapeptide_repeat"/>
</dbReference>
<dbReference type="InterPro" id="IPR011004">
    <property type="entry name" value="Trimer_LpxA-like_sf"/>
</dbReference>
<dbReference type="PANTHER" id="PTHR43300">
    <property type="entry name" value="ACETYLTRANSFERASE"/>
    <property type="match status" value="1"/>
</dbReference>
<reference evidence="5" key="1">
    <citation type="submission" date="2022-07" db="EMBL/GenBank/DDBJ databases">
        <title>Gramela sediminis sp. nov., isolated from deep-sea sediment of the Indian Ocean.</title>
        <authorList>
            <person name="Shi H."/>
        </authorList>
    </citation>
    <scope>NUCLEOTIDE SEQUENCE</scope>
    <source>
        <strain evidence="5">GC03-9</strain>
    </source>
</reference>
<proteinExistence type="inferred from homology"/>
<dbReference type="SUPFAM" id="SSF51161">
    <property type="entry name" value="Trimeric LpxA-like enzymes"/>
    <property type="match status" value="1"/>
</dbReference>
<keyword evidence="6" id="KW-1185">Reference proteome</keyword>
<evidence type="ECO:0000256" key="2">
    <source>
        <dbReference type="PIRSR" id="PIRSR620019-1"/>
    </source>
</evidence>
<dbReference type="NCBIfam" id="TIGR03570">
    <property type="entry name" value="NeuD_NnaD"/>
    <property type="match status" value="1"/>
</dbReference>
<dbReference type="RefSeq" id="WP_256946166.1">
    <property type="nucleotide sequence ID" value="NZ_JANCNS010000002.1"/>
</dbReference>
<protein>
    <submittedName>
        <fullName evidence="5">Acetyltransferase</fullName>
    </submittedName>
</protein>
<dbReference type="Pfam" id="PF17836">
    <property type="entry name" value="PglD_N"/>
    <property type="match status" value="1"/>
</dbReference>
<dbReference type="Gene3D" id="3.40.50.20">
    <property type="match status" value="1"/>
</dbReference>
<feature type="domain" description="PglD N-terminal" evidence="4">
    <location>
        <begin position="7"/>
        <end position="75"/>
    </location>
</feature>
<dbReference type="Proteomes" id="UP001155280">
    <property type="component" value="Unassembled WGS sequence"/>
</dbReference>
<evidence type="ECO:0000313" key="5">
    <source>
        <dbReference type="EMBL" id="MCP9199889.1"/>
    </source>
</evidence>
<evidence type="ECO:0000259" key="4">
    <source>
        <dbReference type="Pfam" id="PF17836"/>
    </source>
</evidence>
<dbReference type="PANTHER" id="PTHR43300:SF7">
    <property type="entry name" value="UDP-N-ACETYLBACILLOSAMINE N-ACETYLTRANSFERASE"/>
    <property type="match status" value="1"/>
</dbReference>
<feature type="active site" description="Proton acceptor" evidence="2">
    <location>
        <position position="142"/>
    </location>
</feature>
<dbReference type="Pfam" id="PF00132">
    <property type="entry name" value="Hexapep"/>
    <property type="match status" value="2"/>
</dbReference>
<evidence type="ECO:0000256" key="3">
    <source>
        <dbReference type="PIRSR" id="PIRSR620019-2"/>
    </source>
</evidence>
<sequence length="195" mass="21099">MIVKPEIVLVGGGGHCHSVLDVIEQENMFIIKGIIDNNLPINHNILDYKIIGADKDIPHLAKDQVYFLITVGQIKSYSVRLKLAKLLEKHECKIASVISPRAYVSRHARIGEGTVVMHNAFVNANAQIGKHCIINTNAGIEHDSIIGNFCHVSTGSIVNGDCTVGDGCFLGSHSTISNGMKIIENSVIGAGKFFK</sequence>